<evidence type="ECO:0000313" key="1">
    <source>
        <dbReference type="EMBL" id="AUO20394.1"/>
    </source>
</evidence>
<name>A0A2K9P565_9FIRM</name>
<gene>
    <name evidence="1" type="ORF">B9O19_02254</name>
</gene>
<dbReference type="OrthoDB" id="1899157at2"/>
<evidence type="ECO:0000313" key="2">
    <source>
        <dbReference type="Proteomes" id="UP000235589"/>
    </source>
</evidence>
<reference evidence="1 2" key="1">
    <citation type="submission" date="2017-04" db="EMBL/GenBank/DDBJ databases">
        <title>Monoglobus pectinilyticus 14 draft genome.</title>
        <authorList>
            <person name="Kim C."/>
            <person name="Rosendale D.I."/>
            <person name="Kelly W.J."/>
            <person name="Tannock G.W."/>
            <person name="Patchett M.L."/>
            <person name="Jordens J.Z."/>
        </authorList>
    </citation>
    <scope>NUCLEOTIDE SEQUENCE [LARGE SCALE GENOMIC DNA]</scope>
    <source>
        <strain evidence="1 2">14</strain>
    </source>
</reference>
<dbReference type="PANTHER" id="PTHR32305:SF15">
    <property type="entry name" value="PROTEIN RHSA-RELATED"/>
    <property type="match status" value="1"/>
</dbReference>
<dbReference type="EMBL" id="CP020991">
    <property type="protein sequence ID" value="AUO20394.1"/>
    <property type="molecule type" value="Genomic_DNA"/>
</dbReference>
<accession>A0A2K9P565</accession>
<sequence>MYIRGAGGEIVKTKDSASNSRYFSYNAHGDTTNIIEKNAESTSFAVTAAYEYDAFGGLVSGTGGGEADSNGFRYNGQYTDEETGLIYLLNRYYDPSIGGFTQEDPYWNPTNMIYGDQQFEDGEVKIPDYHAIVQSANLYVYCANDPVNGIDPTGLELNYVATFIAEYDAKIYVDNDNRCTWVTMNGTTQPIYWDSENNWYFDSTKLNIGENTYVLMDRTDFLKLFDVDFVAVEKDYNPDVNSADLYNVATILAGFLNTILKLEFPSAGYDNYINQQYKATINGESYVTEVWVKVSGDYSVNSWTNKAWDSGQTRDNLEYKEYYLQQGYYSIY</sequence>
<dbReference type="InterPro" id="IPR050708">
    <property type="entry name" value="T6SS_VgrG/RHS"/>
</dbReference>
<protein>
    <submittedName>
        <fullName evidence="1">YD repeat protein</fullName>
    </submittedName>
</protein>
<dbReference type="KEGG" id="mpec:B9O19_02254"/>
<organism evidence="1 2">
    <name type="scientific">Monoglobus pectinilyticus</name>
    <dbReference type="NCBI Taxonomy" id="1981510"/>
    <lineage>
        <taxon>Bacteria</taxon>
        <taxon>Bacillati</taxon>
        <taxon>Bacillota</taxon>
        <taxon>Clostridia</taxon>
        <taxon>Monoglobales</taxon>
        <taxon>Monoglobaceae</taxon>
        <taxon>Monoglobus</taxon>
    </lineage>
</organism>
<dbReference type="Proteomes" id="UP000235589">
    <property type="component" value="Chromosome"/>
</dbReference>
<dbReference type="NCBIfam" id="TIGR03696">
    <property type="entry name" value="Rhs_assc_core"/>
    <property type="match status" value="1"/>
</dbReference>
<dbReference type="RefSeq" id="WP_102366518.1">
    <property type="nucleotide sequence ID" value="NZ_CP020991.1"/>
</dbReference>
<dbReference type="Gene3D" id="2.180.10.10">
    <property type="entry name" value="RHS repeat-associated core"/>
    <property type="match status" value="1"/>
</dbReference>
<dbReference type="PANTHER" id="PTHR32305">
    <property type="match status" value="1"/>
</dbReference>
<dbReference type="InterPro" id="IPR022385">
    <property type="entry name" value="Rhs_assc_core"/>
</dbReference>
<keyword evidence="2" id="KW-1185">Reference proteome</keyword>
<dbReference type="AlphaFoldDB" id="A0A2K9P565"/>
<proteinExistence type="predicted"/>
<dbReference type="GeneID" id="98063625"/>